<proteinExistence type="inferred from homology"/>
<sequence>MVPLPEHLELLLTDEPVLDVYAYGPWRVPDGLFEEITDRIDGLLADPRCADLTTDDHKLLTLPASLVAADLYQIIGFLPGVSAIRAGSQCQLTDRLLRRHLSDPAVLTTSNTWWNTSTNLWRPPLDWLIEVPDRELAIRLARDCLAVLEGIEPIEGRRRALLRLFDDPPDCDVNLSKSGLRTRWAAHADDDILAEVPELAGPVGYLEWVWSGFRAATDHLAGVVRHSRLVGTHLSRLLLQCGLDRVPVELSVVLGEDLYKEVSARFRRERSGFRASAWQEEIRLWLAEALVEGAADACRAWLDMATRMVACAQGLPGEPQRSGARDHTPIDEFQRDLHRLYAPRRRVVNPLVGRLATGRGDRPAATPESTASSDVATGIVGQPELTALLQEVTEEDGAVRVLLAGPEGTGRRLAVTELAEALRLPREPLWLTHTLFAGRPLYEAAARLHADVRDSAGERLLVIDGLDDFAGETGNGPELLGELHRLLTVHPDLHLAALCGEDGIERIREADPALSHRFRVARTHPFTAEEYAELFDREVRRRGVRTYKRARDAAGELLAATPPTQTLRNARLAAHLADRAVAAARNRTEPGAELIVKRADVPRAFGAAVTEDDPLAELAALTGLETVKREIGLLVAMTRADRLRREQGLPGTAPTRHMVFTGDPGTGKTMVARLLARIYKRLGVLSSGHLVEASRAHLVGEYVGQTAPRTRRLVERALGGVLFIDEAYTLTQPSFKSDYGLEAIAELVKLMEDHRDDLVVIVAGYQREMADFLTANPGLDSRFARQLHFAGYTDDELCAVFERLAADEGLVLAPDVGDALRATLRRTERGPSFGNGRFMRNLLDGAVARQAQRVTGLDRPTRTDLLTLRAEDLPARPARAAERVGHYL</sequence>
<keyword evidence="7" id="KW-1185">Reference proteome</keyword>
<gene>
    <name evidence="6" type="ORF">GCM10010151_27350</name>
</gene>
<evidence type="ECO:0000256" key="4">
    <source>
        <dbReference type="SAM" id="MobiDB-lite"/>
    </source>
</evidence>
<dbReference type="PANTHER" id="PTHR43392:SF2">
    <property type="entry name" value="AAA-TYPE ATPASE FAMILY PROTEIN _ ANKYRIN REPEAT FAMILY PROTEIN"/>
    <property type="match status" value="1"/>
</dbReference>
<dbReference type="InterPro" id="IPR050773">
    <property type="entry name" value="CbxX/CfxQ_RuBisCO_ESX"/>
</dbReference>
<organism evidence="6 7">
    <name type="scientific">Actinoallomurus spadix</name>
    <dbReference type="NCBI Taxonomy" id="79912"/>
    <lineage>
        <taxon>Bacteria</taxon>
        <taxon>Bacillati</taxon>
        <taxon>Actinomycetota</taxon>
        <taxon>Actinomycetes</taxon>
        <taxon>Streptosporangiales</taxon>
        <taxon>Thermomonosporaceae</taxon>
        <taxon>Actinoallomurus</taxon>
    </lineage>
</organism>
<evidence type="ECO:0000259" key="5">
    <source>
        <dbReference type="SMART" id="SM00382"/>
    </source>
</evidence>
<comment type="caution">
    <text evidence="6">The sequence shown here is derived from an EMBL/GenBank/DDBJ whole genome shotgun (WGS) entry which is preliminary data.</text>
</comment>
<protein>
    <recommendedName>
        <fullName evidence="5">AAA+ ATPase domain-containing protein</fullName>
    </recommendedName>
</protein>
<dbReference type="SUPFAM" id="SSF52540">
    <property type="entry name" value="P-loop containing nucleoside triphosphate hydrolases"/>
    <property type="match status" value="2"/>
</dbReference>
<dbReference type="Pfam" id="PF17866">
    <property type="entry name" value="AAA_lid_6"/>
    <property type="match status" value="1"/>
</dbReference>
<dbReference type="CDD" id="cd00009">
    <property type="entry name" value="AAA"/>
    <property type="match status" value="1"/>
</dbReference>
<dbReference type="PANTHER" id="PTHR43392">
    <property type="entry name" value="AAA-TYPE ATPASE FAMILY PROTEIN / ANKYRIN REPEAT FAMILY PROTEIN"/>
    <property type="match status" value="1"/>
</dbReference>
<name>A0ABN0WFV6_9ACTN</name>
<evidence type="ECO:0000313" key="7">
    <source>
        <dbReference type="Proteomes" id="UP001501822"/>
    </source>
</evidence>
<dbReference type="Pfam" id="PF00004">
    <property type="entry name" value="AAA"/>
    <property type="match status" value="1"/>
</dbReference>
<dbReference type="Gene3D" id="3.40.50.300">
    <property type="entry name" value="P-loop containing nucleotide triphosphate hydrolases"/>
    <property type="match status" value="2"/>
</dbReference>
<dbReference type="InterPro" id="IPR041627">
    <property type="entry name" value="AAA_lid_6"/>
</dbReference>
<dbReference type="InterPro" id="IPR000641">
    <property type="entry name" value="CbxX/CfxQ"/>
</dbReference>
<feature type="domain" description="AAA+ ATPase" evidence="5">
    <location>
        <begin position="654"/>
        <end position="793"/>
    </location>
</feature>
<dbReference type="InterPro" id="IPR027417">
    <property type="entry name" value="P-loop_NTPase"/>
</dbReference>
<dbReference type="SMART" id="SM00382">
    <property type="entry name" value="AAA"/>
    <property type="match status" value="1"/>
</dbReference>
<dbReference type="PRINTS" id="PR00819">
    <property type="entry name" value="CBXCFQXSUPER"/>
</dbReference>
<dbReference type="Gene3D" id="1.10.8.60">
    <property type="match status" value="1"/>
</dbReference>
<feature type="region of interest" description="Disordered" evidence="4">
    <location>
        <begin position="353"/>
        <end position="374"/>
    </location>
</feature>
<evidence type="ECO:0000256" key="1">
    <source>
        <dbReference type="ARBA" id="ARBA00010378"/>
    </source>
</evidence>
<dbReference type="InterPro" id="IPR003593">
    <property type="entry name" value="AAA+_ATPase"/>
</dbReference>
<dbReference type="EMBL" id="BAAABM010000017">
    <property type="protein sequence ID" value="GAA0336251.1"/>
    <property type="molecule type" value="Genomic_DNA"/>
</dbReference>
<dbReference type="InterPro" id="IPR003959">
    <property type="entry name" value="ATPase_AAA_core"/>
</dbReference>
<evidence type="ECO:0000313" key="6">
    <source>
        <dbReference type="EMBL" id="GAA0336251.1"/>
    </source>
</evidence>
<comment type="similarity">
    <text evidence="1">Belongs to the CbxX/CfxQ family.</text>
</comment>
<keyword evidence="2" id="KW-0547">Nucleotide-binding</keyword>
<keyword evidence="3" id="KW-0067">ATP-binding</keyword>
<accession>A0ABN0WFV6</accession>
<reference evidence="6 7" key="1">
    <citation type="journal article" date="2019" name="Int. J. Syst. Evol. Microbiol.">
        <title>The Global Catalogue of Microorganisms (GCM) 10K type strain sequencing project: providing services to taxonomists for standard genome sequencing and annotation.</title>
        <authorList>
            <consortium name="The Broad Institute Genomics Platform"/>
            <consortium name="The Broad Institute Genome Sequencing Center for Infectious Disease"/>
            <person name="Wu L."/>
            <person name="Ma J."/>
        </authorList>
    </citation>
    <scope>NUCLEOTIDE SEQUENCE [LARGE SCALE GENOMIC DNA]</scope>
    <source>
        <strain evidence="6 7">JCM 3146</strain>
    </source>
</reference>
<evidence type="ECO:0000256" key="3">
    <source>
        <dbReference type="ARBA" id="ARBA00022840"/>
    </source>
</evidence>
<dbReference type="Proteomes" id="UP001501822">
    <property type="component" value="Unassembled WGS sequence"/>
</dbReference>
<evidence type="ECO:0000256" key="2">
    <source>
        <dbReference type="ARBA" id="ARBA00022741"/>
    </source>
</evidence>